<evidence type="ECO:0000313" key="2">
    <source>
        <dbReference type="Proteomes" id="UP001055811"/>
    </source>
</evidence>
<reference evidence="1 2" key="2">
    <citation type="journal article" date="2022" name="Mol. Ecol. Resour.">
        <title>The genomes of chicory, endive, great burdock and yacon provide insights into Asteraceae paleo-polyploidization history and plant inulin production.</title>
        <authorList>
            <person name="Fan W."/>
            <person name="Wang S."/>
            <person name="Wang H."/>
            <person name="Wang A."/>
            <person name="Jiang F."/>
            <person name="Liu H."/>
            <person name="Zhao H."/>
            <person name="Xu D."/>
            <person name="Zhang Y."/>
        </authorList>
    </citation>
    <scope>NUCLEOTIDE SEQUENCE [LARGE SCALE GENOMIC DNA]</scope>
    <source>
        <strain evidence="2">cv. Punajuju</strain>
        <tissue evidence="1">Leaves</tissue>
    </source>
</reference>
<proteinExistence type="predicted"/>
<protein>
    <submittedName>
        <fullName evidence="1">Uncharacterized protein</fullName>
    </submittedName>
</protein>
<evidence type="ECO:0000313" key="1">
    <source>
        <dbReference type="EMBL" id="KAI3765493.1"/>
    </source>
</evidence>
<organism evidence="1 2">
    <name type="scientific">Cichorium intybus</name>
    <name type="common">Chicory</name>
    <dbReference type="NCBI Taxonomy" id="13427"/>
    <lineage>
        <taxon>Eukaryota</taxon>
        <taxon>Viridiplantae</taxon>
        <taxon>Streptophyta</taxon>
        <taxon>Embryophyta</taxon>
        <taxon>Tracheophyta</taxon>
        <taxon>Spermatophyta</taxon>
        <taxon>Magnoliopsida</taxon>
        <taxon>eudicotyledons</taxon>
        <taxon>Gunneridae</taxon>
        <taxon>Pentapetalae</taxon>
        <taxon>asterids</taxon>
        <taxon>campanulids</taxon>
        <taxon>Asterales</taxon>
        <taxon>Asteraceae</taxon>
        <taxon>Cichorioideae</taxon>
        <taxon>Cichorieae</taxon>
        <taxon>Cichoriinae</taxon>
        <taxon>Cichorium</taxon>
    </lineage>
</organism>
<reference evidence="2" key="1">
    <citation type="journal article" date="2022" name="Mol. Ecol. Resour.">
        <title>The genomes of chicory, endive, great burdock and yacon provide insights into Asteraceae palaeo-polyploidization history and plant inulin production.</title>
        <authorList>
            <person name="Fan W."/>
            <person name="Wang S."/>
            <person name="Wang H."/>
            <person name="Wang A."/>
            <person name="Jiang F."/>
            <person name="Liu H."/>
            <person name="Zhao H."/>
            <person name="Xu D."/>
            <person name="Zhang Y."/>
        </authorList>
    </citation>
    <scope>NUCLEOTIDE SEQUENCE [LARGE SCALE GENOMIC DNA]</scope>
    <source>
        <strain evidence="2">cv. Punajuju</strain>
    </source>
</reference>
<gene>
    <name evidence="1" type="ORF">L2E82_15529</name>
</gene>
<comment type="caution">
    <text evidence="1">The sequence shown here is derived from an EMBL/GenBank/DDBJ whole genome shotgun (WGS) entry which is preliminary data.</text>
</comment>
<keyword evidence="2" id="KW-1185">Reference proteome</keyword>
<sequence length="81" mass="9684">MMPSSFPFILPFFRSRSSWWTMGFFDKRHENDRIHVYVDPFYEKLNDWIDEEAAQEVHEVNVEADYDAISSDSREYAATVL</sequence>
<dbReference type="Proteomes" id="UP001055811">
    <property type="component" value="Linkage Group LG03"/>
</dbReference>
<accession>A0ACB9F3L5</accession>
<dbReference type="EMBL" id="CM042011">
    <property type="protein sequence ID" value="KAI3765493.1"/>
    <property type="molecule type" value="Genomic_DNA"/>
</dbReference>
<name>A0ACB9F3L5_CICIN</name>